<dbReference type="PANTHER" id="PTHR24399">
    <property type="entry name" value="ZINC FINGER AND BTB DOMAIN-CONTAINING"/>
    <property type="match status" value="1"/>
</dbReference>
<reference evidence="13 14" key="1">
    <citation type="submission" date="2020-11" db="EMBL/GenBank/DDBJ databases">
        <title>Kefir isolates.</title>
        <authorList>
            <person name="Marcisauskas S."/>
            <person name="Kim Y."/>
            <person name="Blasche S."/>
        </authorList>
    </citation>
    <scope>NUCLEOTIDE SEQUENCE [LARGE SCALE GENOMIC DNA]</scope>
    <source>
        <strain evidence="13 14">OG2</strain>
    </source>
</reference>
<evidence type="ECO:0000256" key="1">
    <source>
        <dbReference type="ARBA" id="ARBA00004123"/>
    </source>
</evidence>
<dbReference type="GO" id="GO:0000978">
    <property type="term" value="F:RNA polymerase II cis-regulatory region sequence-specific DNA binding"/>
    <property type="evidence" value="ECO:0007669"/>
    <property type="project" value="TreeGrafter"/>
</dbReference>
<accession>A0A9P6WEI5</accession>
<name>A0A9P6WEI5_MAUEX</name>
<keyword evidence="4 9" id="KW-0863">Zinc-finger</keyword>
<dbReference type="Pfam" id="PF00096">
    <property type="entry name" value="zf-C2H2"/>
    <property type="match status" value="2"/>
</dbReference>
<keyword evidence="10" id="KW-0175">Coiled coil</keyword>
<dbReference type="Gene3D" id="3.30.160.60">
    <property type="entry name" value="Classic Zinc Finger"/>
    <property type="match status" value="2"/>
</dbReference>
<dbReference type="PROSITE" id="PS50157">
    <property type="entry name" value="ZINC_FINGER_C2H2_2"/>
    <property type="match status" value="2"/>
</dbReference>
<evidence type="ECO:0000256" key="3">
    <source>
        <dbReference type="ARBA" id="ARBA00022737"/>
    </source>
</evidence>
<feature type="domain" description="C2H2-type" evidence="12">
    <location>
        <begin position="415"/>
        <end position="444"/>
    </location>
</feature>
<keyword evidence="3" id="KW-0677">Repeat</keyword>
<comment type="subcellular location">
    <subcellularLocation>
        <location evidence="1">Nucleus</location>
    </subcellularLocation>
</comment>
<evidence type="ECO:0000313" key="13">
    <source>
        <dbReference type="EMBL" id="KAG0669654.1"/>
    </source>
</evidence>
<dbReference type="InterPro" id="IPR013087">
    <property type="entry name" value="Znf_C2H2_type"/>
</dbReference>
<feature type="region of interest" description="Disordered" evidence="11">
    <location>
        <begin position="21"/>
        <end position="122"/>
    </location>
</feature>
<dbReference type="AlphaFoldDB" id="A0A9P6WEI5"/>
<evidence type="ECO:0000256" key="6">
    <source>
        <dbReference type="ARBA" id="ARBA00023015"/>
    </source>
</evidence>
<evidence type="ECO:0000259" key="12">
    <source>
        <dbReference type="PROSITE" id="PS50157"/>
    </source>
</evidence>
<gene>
    <name evidence="13" type="primary">CNOT3</name>
    <name evidence="13" type="ORF">C6P45_003481</name>
</gene>
<sequence>MNLTAYHPYTISNQPTQYHKTLMENPSIPNSSVAASSITNTPANDFNNNLPSNSRRESETGSTNITLPPISSIINAPQEQQNQSIRSEIVEPENSASLRTSPLTQTNTQNSKPMNNSTMSPAGPGISTYVQPMVNSRRPSATQQQQQMNINYATPRNGIALLGGVSSQATPIGTPGNSPNGNYLATQAIMQQENEAAAYEIQQKQQLQQLQYQQQVQAQASQQGYYYVVTPFQQQQVQTQAQAHMPQMMPMSITRQQIAFQKAQAQQVEEQQAQQQHMAKLAQQQQRQGISTYPIVVSMPHPNEIQQQQQQVRSPEFENNVVYQVPRQPEDIMNPGHPIIVPTTAIQTSSQSVQKPAVTAGYVTSEGLIPVPTSIQSNLSLAVRLRKQCPVCGKICSRPSTLKTHYLIHTGDTPFKCPWKTCKKSFNVKSNMLRHLKSHQKKSPKVTKSGSNSNDERNSIDNENTINAIEGEVSSSEKQAKATKEDVETDSLSAEISKETK</sequence>
<feature type="coiled-coil region" evidence="10">
    <location>
        <begin position="251"/>
        <end position="285"/>
    </location>
</feature>
<feature type="domain" description="C2H2-type" evidence="12">
    <location>
        <begin position="387"/>
        <end position="414"/>
    </location>
</feature>
<evidence type="ECO:0000256" key="9">
    <source>
        <dbReference type="PROSITE-ProRule" id="PRU00042"/>
    </source>
</evidence>
<evidence type="ECO:0000256" key="2">
    <source>
        <dbReference type="ARBA" id="ARBA00022723"/>
    </source>
</evidence>
<dbReference type="FunFam" id="3.30.160.60:FF:000594">
    <property type="entry name" value="Transcription factor HIVEP2"/>
    <property type="match status" value="1"/>
</dbReference>
<feature type="compositionally biased region" description="Polar residues" evidence="11">
    <location>
        <begin position="94"/>
        <end position="120"/>
    </location>
</feature>
<keyword evidence="8" id="KW-0539">Nucleus</keyword>
<dbReference type="SMART" id="SM00355">
    <property type="entry name" value="ZnF_C2H2"/>
    <property type="match status" value="2"/>
</dbReference>
<keyword evidence="6" id="KW-0805">Transcription regulation</keyword>
<dbReference type="Proteomes" id="UP000750334">
    <property type="component" value="Unassembled WGS sequence"/>
</dbReference>
<dbReference type="GO" id="GO:0008270">
    <property type="term" value="F:zinc ion binding"/>
    <property type="evidence" value="ECO:0007669"/>
    <property type="project" value="UniProtKB-KW"/>
</dbReference>
<proteinExistence type="predicted"/>
<keyword evidence="14" id="KW-1185">Reference proteome</keyword>
<dbReference type="InterPro" id="IPR036236">
    <property type="entry name" value="Znf_C2H2_sf"/>
</dbReference>
<feature type="compositionally biased region" description="Polar residues" evidence="11">
    <location>
        <begin position="27"/>
        <end position="53"/>
    </location>
</feature>
<dbReference type="GO" id="GO:0001227">
    <property type="term" value="F:DNA-binding transcription repressor activity, RNA polymerase II-specific"/>
    <property type="evidence" value="ECO:0007669"/>
    <property type="project" value="TreeGrafter"/>
</dbReference>
<evidence type="ECO:0000256" key="10">
    <source>
        <dbReference type="SAM" id="Coils"/>
    </source>
</evidence>
<dbReference type="OrthoDB" id="3437960at2759"/>
<protein>
    <submittedName>
        <fullName evidence="13">CCR4-NOT transcription complex, subunit 3</fullName>
    </submittedName>
</protein>
<evidence type="ECO:0000256" key="7">
    <source>
        <dbReference type="ARBA" id="ARBA00023163"/>
    </source>
</evidence>
<evidence type="ECO:0000256" key="11">
    <source>
        <dbReference type="SAM" id="MobiDB-lite"/>
    </source>
</evidence>
<feature type="compositionally biased region" description="Polar residues" evidence="11">
    <location>
        <begin position="72"/>
        <end position="86"/>
    </location>
</feature>
<feature type="compositionally biased region" description="Basic residues" evidence="11">
    <location>
        <begin position="436"/>
        <end position="445"/>
    </location>
</feature>
<dbReference type="SUPFAM" id="SSF57667">
    <property type="entry name" value="beta-beta-alpha zinc fingers"/>
    <property type="match status" value="1"/>
</dbReference>
<evidence type="ECO:0000256" key="8">
    <source>
        <dbReference type="ARBA" id="ARBA00023242"/>
    </source>
</evidence>
<evidence type="ECO:0000313" key="14">
    <source>
        <dbReference type="Proteomes" id="UP000750334"/>
    </source>
</evidence>
<evidence type="ECO:0000256" key="5">
    <source>
        <dbReference type="ARBA" id="ARBA00022833"/>
    </source>
</evidence>
<dbReference type="PANTHER" id="PTHR24399:SF23">
    <property type="entry name" value="C2H2-TYPE DOMAIN-CONTAINING PROTEIN"/>
    <property type="match status" value="1"/>
</dbReference>
<keyword evidence="2" id="KW-0479">Metal-binding</keyword>
<feature type="region of interest" description="Disordered" evidence="11">
    <location>
        <begin position="436"/>
        <end position="501"/>
    </location>
</feature>
<dbReference type="PROSITE" id="PS00028">
    <property type="entry name" value="ZINC_FINGER_C2H2_1"/>
    <property type="match status" value="2"/>
</dbReference>
<keyword evidence="5" id="KW-0862">Zinc</keyword>
<dbReference type="EMBL" id="PUHR01000036">
    <property type="protein sequence ID" value="KAG0669654.1"/>
    <property type="molecule type" value="Genomic_DNA"/>
</dbReference>
<feature type="compositionally biased region" description="Polar residues" evidence="11">
    <location>
        <begin position="461"/>
        <end position="477"/>
    </location>
</feature>
<keyword evidence="7" id="KW-0804">Transcription</keyword>
<dbReference type="GO" id="GO:0005654">
    <property type="term" value="C:nucleoplasm"/>
    <property type="evidence" value="ECO:0007669"/>
    <property type="project" value="TreeGrafter"/>
</dbReference>
<comment type="caution">
    <text evidence="13">The sequence shown here is derived from an EMBL/GenBank/DDBJ whole genome shotgun (WGS) entry which is preliminary data.</text>
</comment>
<evidence type="ECO:0000256" key="4">
    <source>
        <dbReference type="ARBA" id="ARBA00022771"/>
    </source>
</evidence>
<organism evidence="13 14">
    <name type="scientific">Maudiozyma exigua</name>
    <name type="common">Yeast</name>
    <name type="synonym">Kazachstania exigua</name>
    <dbReference type="NCBI Taxonomy" id="34358"/>
    <lineage>
        <taxon>Eukaryota</taxon>
        <taxon>Fungi</taxon>
        <taxon>Dikarya</taxon>
        <taxon>Ascomycota</taxon>
        <taxon>Saccharomycotina</taxon>
        <taxon>Saccharomycetes</taxon>
        <taxon>Saccharomycetales</taxon>
        <taxon>Saccharomycetaceae</taxon>
        <taxon>Maudiozyma</taxon>
    </lineage>
</organism>